<name>A0A4R1AS17_9BACI</name>
<dbReference type="EMBL" id="SJTH01000130">
    <property type="protein sequence ID" value="TCI99995.1"/>
    <property type="molecule type" value="Genomic_DNA"/>
</dbReference>
<dbReference type="AlphaFoldDB" id="A0A4R1AS17"/>
<evidence type="ECO:0000313" key="2">
    <source>
        <dbReference type="Proteomes" id="UP000293846"/>
    </source>
</evidence>
<evidence type="ECO:0000313" key="1">
    <source>
        <dbReference type="EMBL" id="TCI99995.1"/>
    </source>
</evidence>
<sequence length="98" mass="12016">MWTIDNTPRKHQKKINRCKKLRGRKRRLKNIEFFVPKGHYCYGYRPDGKWVHPCPFLRFDKTKDRQNNGICEAFKIRDADYWGYLWDWCKACDVNESE</sequence>
<keyword evidence="2" id="KW-1185">Reference proteome</keyword>
<dbReference type="RefSeq" id="WP_131239719.1">
    <property type="nucleotide sequence ID" value="NZ_SJTH01000130.1"/>
</dbReference>
<dbReference type="Proteomes" id="UP000293846">
    <property type="component" value="Unassembled WGS sequence"/>
</dbReference>
<accession>A0A4R1AS17</accession>
<gene>
    <name evidence="1" type="ORF">E0Y62_27045</name>
</gene>
<comment type="caution">
    <text evidence="1">The sequence shown here is derived from an EMBL/GenBank/DDBJ whole genome shotgun (WGS) entry which is preliminary data.</text>
</comment>
<organism evidence="1 2">
    <name type="scientific">Cytobacillus praedii</name>
    <dbReference type="NCBI Taxonomy" id="1742358"/>
    <lineage>
        <taxon>Bacteria</taxon>
        <taxon>Bacillati</taxon>
        <taxon>Bacillota</taxon>
        <taxon>Bacilli</taxon>
        <taxon>Bacillales</taxon>
        <taxon>Bacillaceae</taxon>
        <taxon>Cytobacillus</taxon>
    </lineage>
</organism>
<proteinExistence type="predicted"/>
<reference evidence="1 2" key="1">
    <citation type="submission" date="2019-03" db="EMBL/GenBank/DDBJ databases">
        <authorList>
            <person name="Jensen L."/>
            <person name="Storgaard J."/>
            <person name="Sulaj E."/>
            <person name="Schramm A."/>
            <person name="Marshall I.P.G."/>
        </authorList>
    </citation>
    <scope>NUCLEOTIDE SEQUENCE [LARGE SCALE GENOMIC DNA]</scope>
    <source>
        <strain evidence="1 2">2017H2G3</strain>
    </source>
</reference>
<protein>
    <submittedName>
        <fullName evidence="1">Uncharacterized protein</fullName>
    </submittedName>
</protein>